<dbReference type="CDD" id="cd02440">
    <property type="entry name" value="AdoMet_MTases"/>
    <property type="match status" value="1"/>
</dbReference>
<dbReference type="STRING" id="1697053.AKN87_01340"/>
<accession>A0A0K1XGZ5</accession>
<name>A0A0K1XGZ5_9GAMM</name>
<evidence type="ECO:0000313" key="2">
    <source>
        <dbReference type="EMBL" id="AKX60655.1"/>
    </source>
</evidence>
<reference evidence="2 3" key="1">
    <citation type="journal article" date="2015" name="Genome Announc.">
        <title>Genome Sequences of Oblitimonas alkaliphila gen. nov. sp. nov. (Proposed), a Novel Bacterium of the Pseudomonadaceae Family.</title>
        <authorList>
            <person name="Lauer A.C."/>
            <person name="Nicholson A.C."/>
            <person name="Humrighouse B.W."/>
            <person name="Emery B."/>
            <person name="Drobish A."/>
            <person name="Juieng P."/>
            <person name="Loparev V."/>
            <person name="McQuiston J.R."/>
        </authorList>
    </citation>
    <scope>NUCLEOTIDE SEQUENCE [LARGE SCALE GENOMIC DNA]</scope>
    <source>
        <strain evidence="2 3">E5571</strain>
    </source>
</reference>
<protein>
    <submittedName>
        <fullName evidence="2">Spermidine synthase</fullName>
    </submittedName>
</protein>
<dbReference type="SUPFAM" id="SSF53335">
    <property type="entry name" value="S-adenosyl-L-methionine-dependent methyltransferases"/>
    <property type="match status" value="1"/>
</dbReference>
<keyword evidence="1" id="KW-0620">Polyamine biosynthesis</keyword>
<evidence type="ECO:0000313" key="3">
    <source>
        <dbReference type="Proteomes" id="UP000063953"/>
    </source>
</evidence>
<dbReference type="Pfam" id="PF01564">
    <property type="entry name" value="Spermine_synth"/>
    <property type="match status" value="1"/>
</dbReference>
<dbReference type="PANTHER" id="PTHR43317:SF1">
    <property type="entry name" value="THERMOSPERMINE SYNTHASE ACAULIS5"/>
    <property type="match status" value="1"/>
</dbReference>
<evidence type="ECO:0000256" key="1">
    <source>
        <dbReference type="ARBA" id="ARBA00023115"/>
    </source>
</evidence>
<dbReference type="Proteomes" id="UP000063953">
    <property type="component" value="Chromosome"/>
</dbReference>
<dbReference type="GO" id="GO:0006596">
    <property type="term" value="P:polyamine biosynthetic process"/>
    <property type="evidence" value="ECO:0007669"/>
    <property type="project" value="UniProtKB-KW"/>
</dbReference>
<dbReference type="PANTHER" id="PTHR43317">
    <property type="entry name" value="THERMOSPERMINE SYNTHASE ACAULIS5"/>
    <property type="match status" value="1"/>
</dbReference>
<dbReference type="EMBL" id="CP012365">
    <property type="protein sequence ID" value="AKX60655.1"/>
    <property type="molecule type" value="Genomic_DNA"/>
</dbReference>
<dbReference type="RefSeq" id="WP_053102030.1">
    <property type="nucleotide sequence ID" value="NZ_CP012365.1"/>
</dbReference>
<keyword evidence="3" id="KW-1185">Reference proteome</keyword>
<gene>
    <name evidence="2" type="ORF">AKN88_10995</name>
</gene>
<organism evidence="2 3">
    <name type="scientific">Thiopseudomonas alkaliphila</name>
    <dbReference type="NCBI Taxonomy" id="1697053"/>
    <lineage>
        <taxon>Bacteria</taxon>
        <taxon>Pseudomonadati</taxon>
        <taxon>Pseudomonadota</taxon>
        <taxon>Gammaproteobacteria</taxon>
        <taxon>Pseudomonadales</taxon>
        <taxon>Pseudomonadaceae</taxon>
        <taxon>Thiopseudomonas</taxon>
    </lineage>
</organism>
<dbReference type="Gene3D" id="3.40.50.150">
    <property type="entry name" value="Vaccinia Virus protein VP39"/>
    <property type="match status" value="1"/>
</dbReference>
<proteinExistence type="predicted"/>
<dbReference type="InterPro" id="IPR029063">
    <property type="entry name" value="SAM-dependent_MTases_sf"/>
</dbReference>
<dbReference type="AlphaFoldDB" id="A0A0K1XGZ5"/>
<sequence>MFRAPKILAEVEDEHGLIRVVERGLYRFLEFGQTQAEQSRVLTADPAWLEYDYARAMLLAALLHPQPESALFLGLGAGTVTHACLKALPDLFDVEVIELRAEVLRLAEQYLGFPRDERLTIRIGDAHRLLSSAERSDLIFVDLYLEEGPDQGHLQWGFLRHCYDLLEPGGWLIINQWATWEGKPLGAPILRGVFGRNYWEIPVTDGNVIVLVPQHDSAQLDIATLRNRAMQVTAQLGFDLRYLINKIRPAS</sequence>